<evidence type="ECO:0000313" key="3">
    <source>
        <dbReference type="Proteomes" id="UP000003919"/>
    </source>
</evidence>
<reference evidence="2 3" key="1">
    <citation type="journal article" date="2011" name="J. Bacteriol.">
        <title>Complete genome sequence of Algoriphagus sp. PR1, bacterial prey of a colony-forming choanoflagellate.</title>
        <authorList>
            <person name="Alegado R.A."/>
            <person name="Ferriera S."/>
            <person name="Nusbaum C."/>
            <person name="Young S.K."/>
            <person name="Zeng Q."/>
            <person name="Imamovic A."/>
            <person name="Fairclough S.R."/>
            <person name="King N."/>
        </authorList>
    </citation>
    <scope>NUCLEOTIDE SEQUENCE [LARGE SCALE GENOMIC DNA]</scope>
    <source>
        <strain evidence="2 3">PR1</strain>
    </source>
</reference>
<dbReference type="AlphaFoldDB" id="A3HZ31"/>
<dbReference type="SUPFAM" id="SSF51197">
    <property type="entry name" value="Clavaminate synthase-like"/>
    <property type="match status" value="1"/>
</dbReference>
<dbReference type="STRING" id="388413.ALPR1_06325"/>
<dbReference type="EMBL" id="AAXU02000001">
    <property type="protein sequence ID" value="EAZ80517.1"/>
    <property type="molecule type" value="Genomic_DNA"/>
</dbReference>
<comment type="caution">
    <text evidence="2">The sequence shown here is derived from an EMBL/GenBank/DDBJ whole genome shotgun (WGS) entry which is preliminary data.</text>
</comment>
<name>A3HZ31_9BACT</name>
<organism evidence="2 3">
    <name type="scientific">Algoriphagus machipongonensis</name>
    <dbReference type="NCBI Taxonomy" id="388413"/>
    <lineage>
        <taxon>Bacteria</taxon>
        <taxon>Pseudomonadati</taxon>
        <taxon>Bacteroidota</taxon>
        <taxon>Cytophagia</taxon>
        <taxon>Cytophagales</taxon>
        <taxon>Cyclobacteriaceae</taxon>
        <taxon>Algoriphagus</taxon>
    </lineage>
</organism>
<sequence length="178" mass="20650">MVQKDRVKLPFHFDVVKLQKEVEALDQVGWIGHFVKQNYNGDWSVIQLTAQEGRDHPILMASAIPNGEKFVPTPYLKFCPYISSILDIFLCEKSSVRLMKLTAGSEIKKHQDYDLDEKEIRIHIPVFTNEKVIFSVNNLPVKMKEGECWYLRLSDPHQVENNGENDRIHLVMDLVLND</sequence>
<evidence type="ECO:0000259" key="1">
    <source>
        <dbReference type="Pfam" id="PF05118"/>
    </source>
</evidence>
<gene>
    <name evidence="2" type="ORF">ALPR1_06325</name>
</gene>
<dbReference type="InterPro" id="IPR027443">
    <property type="entry name" value="IPNS-like_sf"/>
</dbReference>
<protein>
    <submittedName>
        <fullName evidence="2">Aspartyl/asparaginyl beta-hydroxylase family protein</fullName>
    </submittedName>
</protein>
<dbReference type="Proteomes" id="UP000003919">
    <property type="component" value="Chromosome"/>
</dbReference>
<evidence type="ECO:0000313" key="2">
    <source>
        <dbReference type="EMBL" id="EAZ80517.1"/>
    </source>
</evidence>
<proteinExistence type="predicted"/>
<dbReference type="OrthoDB" id="1441538at2"/>
<dbReference type="eggNOG" id="COG1917">
    <property type="taxonomic scope" value="Bacteria"/>
</dbReference>
<feature type="domain" description="Aspartyl/asparaginy/proline hydroxylase" evidence="1">
    <location>
        <begin position="18"/>
        <end position="174"/>
    </location>
</feature>
<dbReference type="Gene3D" id="2.60.120.330">
    <property type="entry name" value="B-lactam Antibiotic, Isopenicillin N Synthase, Chain"/>
    <property type="match status" value="1"/>
</dbReference>
<dbReference type="InterPro" id="IPR007803">
    <property type="entry name" value="Asp/Arg/Pro-Hydrxlase"/>
</dbReference>
<accession>A3HZ31</accession>
<dbReference type="RefSeq" id="WP_008199199.1">
    <property type="nucleotide sequence ID" value="NZ_CM001023.1"/>
</dbReference>
<keyword evidence="3" id="KW-1185">Reference proteome</keyword>
<dbReference type="EMBL" id="CM001023">
    <property type="protein sequence ID" value="EAZ80517.1"/>
    <property type="molecule type" value="Genomic_DNA"/>
</dbReference>
<dbReference type="HOGENOM" id="CLU_092409_0_0_10"/>
<dbReference type="Pfam" id="PF05118">
    <property type="entry name" value="Asp_Arg_Hydrox"/>
    <property type="match status" value="1"/>
</dbReference>